<keyword evidence="3" id="KW-1185">Reference proteome</keyword>
<name>A0AAW0QDW9_9PEZI</name>
<dbReference type="EMBL" id="JAQQWP010000009">
    <property type="protein sequence ID" value="KAK8100850.1"/>
    <property type="molecule type" value="Genomic_DNA"/>
</dbReference>
<organism evidence="2 3">
    <name type="scientific">Apiospora kogelbergensis</name>
    <dbReference type="NCBI Taxonomy" id="1337665"/>
    <lineage>
        <taxon>Eukaryota</taxon>
        <taxon>Fungi</taxon>
        <taxon>Dikarya</taxon>
        <taxon>Ascomycota</taxon>
        <taxon>Pezizomycotina</taxon>
        <taxon>Sordariomycetes</taxon>
        <taxon>Xylariomycetidae</taxon>
        <taxon>Amphisphaeriales</taxon>
        <taxon>Apiosporaceae</taxon>
        <taxon>Apiospora</taxon>
    </lineage>
</organism>
<reference evidence="2 3" key="1">
    <citation type="submission" date="2023-01" db="EMBL/GenBank/DDBJ databases">
        <title>Analysis of 21 Apiospora genomes using comparative genomics revels a genus with tremendous synthesis potential of carbohydrate active enzymes and secondary metabolites.</title>
        <authorList>
            <person name="Sorensen T."/>
        </authorList>
    </citation>
    <scope>NUCLEOTIDE SEQUENCE [LARGE SCALE GENOMIC DNA]</scope>
    <source>
        <strain evidence="2 3">CBS 117206</strain>
    </source>
</reference>
<feature type="region of interest" description="Disordered" evidence="1">
    <location>
        <begin position="219"/>
        <end position="244"/>
    </location>
</feature>
<evidence type="ECO:0000313" key="3">
    <source>
        <dbReference type="Proteomes" id="UP001392437"/>
    </source>
</evidence>
<proteinExistence type="predicted"/>
<accession>A0AAW0QDW9</accession>
<sequence>METWISYIKRRLLIHYWRFQSLWRGPWYSPFGIRRSLRILANNGSTTPALDLLRLLWPVYPWEWPTKLPDNPRFLRDHPELIHARYEHIYEYRLMPIYRWRDTPQRSLYRMYECFCGLDDNLVGYEAEYFWKHREPTKWQLDQIEDPGEHGDPERRAVLAALIEELVAAFNWRLEWGLRRRAPPVERADDGTPAPFVPYRCPDWVATVPRLKNRLILDADGESDSEDEDECDDAPVRPNPWKRLNISSASRRGFRTI</sequence>
<feature type="compositionally biased region" description="Acidic residues" evidence="1">
    <location>
        <begin position="219"/>
        <end position="233"/>
    </location>
</feature>
<gene>
    <name evidence="2" type="ORF">PG999_011224</name>
</gene>
<protein>
    <submittedName>
        <fullName evidence="2">Uncharacterized protein</fullName>
    </submittedName>
</protein>
<dbReference type="AlphaFoldDB" id="A0AAW0QDW9"/>
<dbReference type="Proteomes" id="UP001392437">
    <property type="component" value="Unassembled WGS sequence"/>
</dbReference>
<comment type="caution">
    <text evidence="2">The sequence shown here is derived from an EMBL/GenBank/DDBJ whole genome shotgun (WGS) entry which is preliminary data.</text>
</comment>
<evidence type="ECO:0000313" key="2">
    <source>
        <dbReference type="EMBL" id="KAK8100850.1"/>
    </source>
</evidence>
<evidence type="ECO:0000256" key="1">
    <source>
        <dbReference type="SAM" id="MobiDB-lite"/>
    </source>
</evidence>